<dbReference type="GO" id="GO:0000281">
    <property type="term" value="P:mitotic cytokinesis"/>
    <property type="evidence" value="ECO:0007669"/>
    <property type="project" value="TreeGrafter"/>
</dbReference>
<dbReference type="FunFam" id="2.30.29.170:FF:000002">
    <property type="entry name" value="EF-hand domain (C-terminal) containing 1"/>
    <property type="match status" value="1"/>
</dbReference>
<protein>
    <recommendedName>
        <fullName evidence="6">DM10 domain-containing protein</fullName>
    </recommendedName>
</protein>
<keyword evidence="8" id="KW-1185">Reference proteome</keyword>
<dbReference type="GO" id="GO:0005930">
    <property type="term" value="C:axoneme"/>
    <property type="evidence" value="ECO:0007669"/>
    <property type="project" value="UniProtKB-SubCell"/>
</dbReference>
<evidence type="ECO:0000256" key="3">
    <source>
        <dbReference type="ARBA" id="ARBA00022737"/>
    </source>
</evidence>
<comment type="caution">
    <text evidence="7">The sequence shown here is derived from an EMBL/GenBank/DDBJ whole genome shotgun (WGS) entry which is preliminary data.</text>
</comment>
<evidence type="ECO:0000256" key="1">
    <source>
        <dbReference type="ARBA" id="ARBA00004430"/>
    </source>
</evidence>
<dbReference type="InterPro" id="IPR006602">
    <property type="entry name" value="DM10_dom"/>
</dbReference>
<dbReference type="Gene3D" id="2.30.29.170">
    <property type="match status" value="3"/>
</dbReference>
<keyword evidence="4" id="KW-0206">Cytoskeleton</keyword>
<dbReference type="FunFam" id="2.30.29.170:FF:000004">
    <property type="entry name" value="EF-hand domain containing 2"/>
    <property type="match status" value="1"/>
</dbReference>
<reference evidence="7 8" key="1">
    <citation type="submission" date="2019-04" db="EMBL/GenBank/DDBJ databases">
        <title>The sequence and de novo assembly of Takifugu bimaculatus genome using PacBio and Hi-C technologies.</title>
        <authorList>
            <person name="Xu P."/>
            <person name="Liu B."/>
            <person name="Zhou Z."/>
        </authorList>
    </citation>
    <scope>NUCLEOTIDE SEQUENCE [LARGE SCALE GENOMIC DNA]</scope>
    <source>
        <strain evidence="7">TB-2018</strain>
        <tissue evidence="7">Muscle</tissue>
    </source>
</reference>
<accession>A0A4Z2BSH6</accession>
<dbReference type="EMBL" id="SWLE01000011">
    <property type="protein sequence ID" value="TNM94882.1"/>
    <property type="molecule type" value="Genomic_DNA"/>
</dbReference>
<dbReference type="PANTHER" id="PTHR12086:SF9">
    <property type="entry name" value="EF-HAND DOMAIN-CONTAINING PROTEIN 1"/>
    <property type="match status" value="1"/>
</dbReference>
<sequence>MSEGKKTTRLPLLPGYTFHDLTKSAFHRPQTLEYKGGYPVPRHFSMDMRPDPCSLDELGTEEDSDLLSDTKPITTSTVRDSYPPFIPAYVTLDKKVLRFYAYFREDVPSCPDEEYRIRPVTIYYYLEDDTMCIYEPVVENSGIPQGKRLKRQRMPKNQHGEYYRWKDLNLAIDLEMFGVKYHIIQCDGFTKQFLEREGIILNAPEVMPLAPHRKHLQKLKPCPTSSVDGEKYTFFTLDRKVLRFYALWEDADSLVGKTSPVTIRYFLVDNTVEVRLVDEPNSGREAYTGLMGRIRLPKTIKTGSESFPSCVLEVSPQEVEEYYCPKDFQVGQRVKLLGRTFLLCDCDGFTKDYYKMTYPDMELQPIQIPKKTKVTERPKLPTMALDSLEDSLQNCLSLYPGPPRKNVMKILGNSQKVLRYSAILDSQKPADIGRRFILSYFLSNDAVSIFEKPTNNSGIIGGRFLEKTRIPKPGSTADDPKYYSPADLAIGAKVDVFGHCFLLTDADQYVLSYLEANPNDIPEETLESLRQKLSLGTANDQGAIQENACSSAGVEAQKTL</sequence>
<dbReference type="GO" id="GO:0072686">
    <property type="term" value="C:mitotic spindle"/>
    <property type="evidence" value="ECO:0007669"/>
    <property type="project" value="TreeGrafter"/>
</dbReference>
<evidence type="ECO:0000256" key="2">
    <source>
        <dbReference type="ARBA" id="ARBA00022490"/>
    </source>
</evidence>
<dbReference type="PANTHER" id="PTHR12086">
    <property type="entry name" value="EF-HAND DOMAIN C-TERMINAL CONTAINING PROTEIN"/>
    <property type="match status" value="1"/>
</dbReference>
<dbReference type="AlphaFoldDB" id="A0A4Z2BSH6"/>
<dbReference type="Pfam" id="PF06565">
    <property type="entry name" value="DM10_dom"/>
    <property type="match status" value="3"/>
</dbReference>
<feature type="domain" description="DM10" evidence="6">
    <location>
        <begin position="93"/>
        <end position="198"/>
    </location>
</feature>
<keyword evidence="2" id="KW-0963">Cytoplasm</keyword>
<keyword evidence="3" id="KW-0677">Repeat</keyword>
<keyword evidence="5" id="KW-0966">Cell projection</keyword>
<organism evidence="7 8">
    <name type="scientific">Takifugu bimaculatus</name>
    <dbReference type="NCBI Taxonomy" id="433685"/>
    <lineage>
        <taxon>Eukaryota</taxon>
        <taxon>Metazoa</taxon>
        <taxon>Chordata</taxon>
        <taxon>Craniata</taxon>
        <taxon>Vertebrata</taxon>
        <taxon>Euteleostomi</taxon>
        <taxon>Actinopterygii</taxon>
        <taxon>Neopterygii</taxon>
        <taxon>Teleostei</taxon>
        <taxon>Neoteleostei</taxon>
        <taxon>Acanthomorphata</taxon>
        <taxon>Eupercaria</taxon>
        <taxon>Tetraodontiformes</taxon>
        <taxon>Tetradontoidea</taxon>
        <taxon>Tetraodontidae</taxon>
        <taxon>Takifugu</taxon>
    </lineage>
</organism>
<dbReference type="GO" id="GO:0060285">
    <property type="term" value="P:cilium-dependent cell motility"/>
    <property type="evidence" value="ECO:0007669"/>
    <property type="project" value="TreeGrafter"/>
</dbReference>
<evidence type="ECO:0000256" key="5">
    <source>
        <dbReference type="ARBA" id="ARBA00023273"/>
    </source>
</evidence>
<dbReference type="SMART" id="SM00676">
    <property type="entry name" value="DM10"/>
    <property type="match status" value="3"/>
</dbReference>
<proteinExistence type="predicted"/>
<evidence type="ECO:0000256" key="4">
    <source>
        <dbReference type="ARBA" id="ARBA00023212"/>
    </source>
</evidence>
<evidence type="ECO:0000313" key="7">
    <source>
        <dbReference type="EMBL" id="TNM94882.1"/>
    </source>
</evidence>
<dbReference type="FunFam" id="2.30.29.170:FF:000001">
    <property type="entry name" value="EF-hand domain containing 1"/>
    <property type="match status" value="1"/>
</dbReference>
<dbReference type="InterPro" id="IPR040193">
    <property type="entry name" value="EFHC1/EFHC2/EFHB"/>
</dbReference>
<evidence type="ECO:0000313" key="8">
    <source>
        <dbReference type="Proteomes" id="UP000516260"/>
    </source>
</evidence>
<dbReference type="PROSITE" id="PS51336">
    <property type="entry name" value="DM10"/>
    <property type="match status" value="3"/>
</dbReference>
<dbReference type="Proteomes" id="UP000516260">
    <property type="component" value="Chromosome 19"/>
</dbReference>
<dbReference type="GO" id="GO:0007052">
    <property type="term" value="P:mitotic spindle organization"/>
    <property type="evidence" value="ECO:0007669"/>
    <property type="project" value="TreeGrafter"/>
</dbReference>
<comment type="subcellular location">
    <subcellularLocation>
        <location evidence="1">Cytoplasm</location>
        <location evidence="1">Cytoskeleton</location>
        <location evidence="1">Cilium axoneme</location>
    </subcellularLocation>
</comment>
<name>A0A4Z2BSH6_9TELE</name>
<feature type="domain" description="DM10" evidence="6">
    <location>
        <begin position="238"/>
        <end position="358"/>
    </location>
</feature>
<evidence type="ECO:0000259" key="6">
    <source>
        <dbReference type="PROSITE" id="PS51336"/>
    </source>
</evidence>
<feature type="domain" description="DM10" evidence="6">
    <location>
        <begin position="414"/>
        <end position="518"/>
    </location>
</feature>
<gene>
    <name evidence="7" type="ORF">fugu_017641</name>
</gene>
<dbReference type="GO" id="GO:0043014">
    <property type="term" value="F:alpha-tubulin binding"/>
    <property type="evidence" value="ECO:0007669"/>
    <property type="project" value="TreeGrafter"/>
</dbReference>